<evidence type="ECO:0000313" key="3">
    <source>
        <dbReference type="EMBL" id="CAE0490923.1"/>
    </source>
</evidence>
<dbReference type="GO" id="GO:0005930">
    <property type="term" value="C:axoneme"/>
    <property type="evidence" value="ECO:0007669"/>
    <property type="project" value="UniProtKB-SubCell"/>
</dbReference>
<reference evidence="3" key="1">
    <citation type="submission" date="2021-01" db="EMBL/GenBank/DDBJ databases">
        <authorList>
            <person name="Corre E."/>
            <person name="Pelletier E."/>
            <person name="Niang G."/>
            <person name="Scheremetjew M."/>
            <person name="Finn R."/>
            <person name="Kale V."/>
            <person name="Holt S."/>
            <person name="Cochrane G."/>
            <person name="Meng A."/>
            <person name="Brown T."/>
            <person name="Cohen L."/>
        </authorList>
    </citation>
    <scope>NUCLEOTIDE SEQUENCE</scope>
    <source>
        <strain evidence="3">CCMP1320</strain>
    </source>
</reference>
<evidence type="ECO:0000256" key="1">
    <source>
        <dbReference type="ARBA" id="ARBA00004430"/>
    </source>
</evidence>
<name>A0A6S8IJZ1_DUNTE</name>
<gene>
    <name evidence="2" type="ORF">DTER00134_LOCUS5995</name>
    <name evidence="3" type="ORF">DTER00134_LOCUS5996</name>
</gene>
<dbReference type="EMBL" id="HBIP01010713">
    <property type="protein sequence ID" value="CAE0490923.1"/>
    <property type="molecule type" value="Transcribed_RNA"/>
</dbReference>
<organism evidence="3">
    <name type="scientific">Dunaliella tertiolecta</name>
    <name type="common">Green alga</name>
    <dbReference type="NCBI Taxonomy" id="3047"/>
    <lineage>
        <taxon>Eukaryota</taxon>
        <taxon>Viridiplantae</taxon>
        <taxon>Chlorophyta</taxon>
        <taxon>core chlorophytes</taxon>
        <taxon>Chlorophyceae</taxon>
        <taxon>CS clade</taxon>
        <taxon>Chlamydomonadales</taxon>
        <taxon>Dunaliellaceae</taxon>
        <taxon>Dunaliella</taxon>
    </lineage>
</organism>
<dbReference type="AlphaFoldDB" id="A0A6S8IJZ1"/>
<dbReference type="EMBL" id="HBIP01010712">
    <property type="protein sequence ID" value="CAE0490922.1"/>
    <property type="molecule type" value="Transcribed_RNA"/>
</dbReference>
<comment type="subcellular location">
    <subcellularLocation>
        <location evidence="1">Cytoplasm</location>
        <location evidence="1">Cytoskeleton</location>
        <location evidence="1">Cilium axoneme</location>
    </subcellularLocation>
</comment>
<evidence type="ECO:0000313" key="2">
    <source>
        <dbReference type="EMBL" id="CAE0490922.1"/>
    </source>
</evidence>
<sequence>MLANYLGATLLCLRQSGSVNPFTGTPSVMLEGWDLTIKRPDFSMPVMRSVKEMFPNLKELILKGVQYESKLLGNSPVMSPLLSRLQALGICGDSRTHPFSLNAVLRCCASLSSLTSLDVELSDFGESEFGGVPSLASIKNGCEYDNREETINVGPLSRLRHLKSLKLGWIFPEVVEKVLVGLEGLLPRLETLELYGFDIPPMQVMTTRGTLRSLSLELCQLDISFFGCMHSLQELSLLGSIRCEQGGINLNLASVMSALSGIGSSRRLFINLLPSMDSILACDGQVWEASEWASEVPEFDLMRARGVQITVQCNPSE</sequence>
<dbReference type="SUPFAM" id="SSF52047">
    <property type="entry name" value="RNI-like"/>
    <property type="match status" value="1"/>
</dbReference>
<dbReference type="InterPro" id="IPR032675">
    <property type="entry name" value="LRR_dom_sf"/>
</dbReference>
<dbReference type="Gene3D" id="3.80.10.10">
    <property type="entry name" value="Ribonuclease Inhibitor"/>
    <property type="match status" value="1"/>
</dbReference>
<protein>
    <submittedName>
        <fullName evidence="3">Uncharacterized protein</fullName>
    </submittedName>
</protein>
<proteinExistence type="predicted"/>
<accession>A0A6S8IJZ1</accession>